<dbReference type="InterPro" id="IPR033764">
    <property type="entry name" value="Sdr_B"/>
</dbReference>
<dbReference type="SUPFAM" id="SSF117074">
    <property type="entry name" value="Hypothetical protein PA1324"/>
    <property type="match status" value="1"/>
</dbReference>
<evidence type="ECO:0000256" key="1">
    <source>
        <dbReference type="ARBA" id="ARBA00004613"/>
    </source>
</evidence>
<evidence type="ECO:0000259" key="4">
    <source>
        <dbReference type="Pfam" id="PF17210"/>
    </source>
</evidence>
<keyword evidence="3" id="KW-0732">Signal</keyword>
<dbReference type="STRING" id="1817821.A2717_03995"/>
<dbReference type="GO" id="GO:0005576">
    <property type="term" value="C:extracellular region"/>
    <property type="evidence" value="ECO:0007669"/>
    <property type="project" value="UniProtKB-SubCell"/>
</dbReference>
<keyword evidence="2" id="KW-0964">Secreted</keyword>
<dbReference type="Proteomes" id="UP000177610">
    <property type="component" value="Unassembled WGS sequence"/>
</dbReference>
<sequence>MKSFFIKKTIAIILLVGVTSGFLVKPEPAKAFLGFGDITFSFGTEIANPYDIAKDIGKAAVLRIASNYANEFITRFVDKVLDKYKIRNYLYYARLLESNYLNQYIANKIGDPDLREAFNAASTLYSYDFTGQANSDTREQNLQAKKDALKKISDAQKKYHIKRGGIDPQLIYNPPQGMSDREYFVVAQAYFSNPEVFAEIELDSQIGAALSQSQAAASQEIDAGQGLKSSREIVTITATGSAGLDKALNIIKDPSGYIKSNLDNALQGLFNVNLDMSNPYTIIGNALGNFVFKRLQLDSDGTEVIDEYSEIGYNTSTGNINFSEIDLDLDGIPDGRDGNNDGLLNGISDVCYHGGNPIQPGGCNTSSTVGTSPYFTPLCQAIDKAAKDMQAFVDYAIAHRDQVTVDNFINEADTQAWARRVQQAYGSLDNLLGIVQDFNNPYFDNMEIALGRHDDYLAAINMSLVKDKDLELDGQYGPYDGIDDITRLTMDIVNYIKEIKSVIGKCDKPNAQAASNVPVPTGVPTVPPGGGGGGGSPQLQPGPWSLTGKVFSDNNLNGVFDAGDVATVGNKVYLETPAGISYTTAVSDAQGNYSFTNFAAGDYRVTLDISSWPPGTIETTDRSHPFTVGPDHVWNFGYRFPQSP</sequence>
<accession>A0A1F5N7X6</accession>
<dbReference type="Gene3D" id="2.60.40.10">
    <property type="entry name" value="Immunoglobulins"/>
    <property type="match status" value="1"/>
</dbReference>
<evidence type="ECO:0000256" key="3">
    <source>
        <dbReference type="ARBA" id="ARBA00022729"/>
    </source>
</evidence>
<dbReference type="Pfam" id="PF17210">
    <property type="entry name" value="SdrD_B"/>
    <property type="match status" value="1"/>
</dbReference>
<comment type="caution">
    <text evidence="5">The sequence shown here is derived from an EMBL/GenBank/DDBJ whole genome shotgun (WGS) entry which is preliminary data.</text>
</comment>
<evidence type="ECO:0000313" key="6">
    <source>
        <dbReference type="Proteomes" id="UP000177610"/>
    </source>
</evidence>
<comment type="subcellular location">
    <subcellularLocation>
        <location evidence="1">Secreted</location>
    </subcellularLocation>
</comment>
<name>A0A1F5N7X6_9BACT</name>
<dbReference type="AlphaFoldDB" id="A0A1F5N7X6"/>
<proteinExistence type="predicted"/>
<dbReference type="EMBL" id="MFEH01000005">
    <property type="protein sequence ID" value="OGE73757.1"/>
    <property type="molecule type" value="Genomic_DNA"/>
</dbReference>
<gene>
    <name evidence="5" type="ORF">A2717_03995</name>
</gene>
<organism evidence="5 6">
    <name type="scientific">Candidatus Doudnabacteria bacterium RIFCSPHIGHO2_01_FULL_41_86</name>
    <dbReference type="NCBI Taxonomy" id="1817821"/>
    <lineage>
        <taxon>Bacteria</taxon>
        <taxon>Candidatus Doudnaibacteriota</taxon>
    </lineage>
</organism>
<evidence type="ECO:0000256" key="2">
    <source>
        <dbReference type="ARBA" id="ARBA00022525"/>
    </source>
</evidence>
<reference evidence="5 6" key="1">
    <citation type="journal article" date="2016" name="Nat. Commun.">
        <title>Thousands of microbial genomes shed light on interconnected biogeochemical processes in an aquifer system.</title>
        <authorList>
            <person name="Anantharaman K."/>
            <person name="Brown C.T."/>
            <person name="Hug L.A."/>
            <person name="Sharon I."/>
            <person name="Castelle C.J."/>
            <person name="Probst A.J."/>
            <person name="Thomas B.C."/>
            <person name="Singh A."/>
            <person name="Wilkins M.J."/>
            <person name="Karaoz U."/>
            <person name="Brodie E.L."/>
            <person name="Williams K.H."/>
            <person name="Hubbard S.S."/>
            <person name="Banfield J.F."/>
        </authorList>
    </citation>
    <scope>NUCLEOTIDE SEQUENCE [LARGE SCALE GENOMIC DNA]</scope>
</reference>
<dbReference type="InterPro" id="IPR013783">
    <property type="entry name" value="Ig-like_fold"/>
</dbReference>
<feature type="domain" description="SD-repeat containing protein B" evidence="4">
    <location>
        <begin position="549"/>
        <end position="618"/>
    </location>
</feature>
<protein>
    <recommendedName>
        <fullName evidence="4">SD-repeat containing protein B domain-containing protein</fullName>
    </recommendedName>
</protein>
<evidence type="ECO:0000313" key="5">
    <source>
        <dbReference type="EMBL" id="OGE73757.1"/>
    </source>
</evidence>